<evidence type="ECO:0000256" key="1">
    <source>
        <dbReference type="RuleBase" id="RU368092"/>
    </source>
</evidence>
<accession>A0A2I4Q2Z5</accession>
<dbReference type="GO" id="GO:0003984">
    <property type="term" value="F:acetolactate synthase activity"/>
    <property type="evidence" value="ECO:0007669"/>
    <property type="project" value="UniProtKB-UniRule"/>
</dbReference>
<dbReference type="GeneID" id="35656046"/>
<dbReference type="InterPro" id="IPR027271">
    <property type="entry name" value="Acetolactate_synth/TF_NikR_C"/>
</dbReference>
<dbReference type="InterPro" id="IPR004789">
    <property type="entry name" value="Acetalactate_synth_ssu"/>
</dbReference>
<dbReference type="NCBIfam" id="NF008864">
    <property type="entry name" value="PRK11895.1"/>
    <property type="match status" value="1"/>
</dbReference>
<proteinExistence type="inferred from homology"/>
<keyword evidence="1" id="KW-0808">Transferase</keyword>
<dbReference type="GO" id="GO:1990610">
    <property type="term" value="F:acetolactate synthase regulator activity"/>
    <property type="evidence" value="ECO:0007669"/>
    <property type="project" value="UniProtKB-UniRule"/>
</dbReference>
<dbReference type="GO" id="GO:0009097">
    <property type="term" value="P:isoleucine biosynthetic process"/>
    <property type="evidence" value="ECO:0007669"/>
    <property type="project" value="UniProtKB-UniRule"/>
</dbReference>
<keyword evidence="1" id="KW-0100">Branched-chain amino acid biosynthesis</keyword>
<evidence type="ECO:0000313" key="3">
    <source>
        <dbReference type="EMBL" id="AQZ25005.1"/>
    </source>
</evidence>
<dbReference type="Pfam" id="PF22629">
    <property type="entry name" value="ACT_AHAS_ss"/>
    <property type="match status" value="1"/>
</dbReference>
<dbReference type="AlphaFoldDB" id="A0A2I4Q2Z5"/>
<comment type="pathway">
    <text evidence="1">Amino-acid biosynthesis; L-valine biosynthesis; L-valine from pyruvate: step 1/4.</text>
</comment>
<dbReference type="EMBL" id="KY433579">
    <property type="protein sequence ID" value="AQZ25005.1"/>
    <property type="molecule type" value="Genomic_DNA"/>
</dbReference>
<dbReference type="InterPro" id="IPR019455">
    <property type="entry name" value="Acetolactate_synth_ssu_C"/>
</dbReference>
<dbReference type="SUPFAM" id="SSF55021">
    <property type="entry name" value="ACT-like"/>
    <property type="match status" value="2"/>
</dbReference>
<reference evidence="3" key="1">
    <citation type="journal article" date="2017" name="Mar. Biotechnol.">
        <title>Plastid Genome of Dictyopteris divaricata (Dictyotales, Phaeophyceae): Understanding the Evolution of Plastid Genomes in Brown Algae.</title>
        <authorList>
            <person name="Liu F."/>
            <person name="Jin Z."/>
            <person name="Wang Y."/>
            <person name="Bi Y."/>
            <person name="Melton J.T.III."/>
        </authorList>
    </citation>
    <scope>NUCLEOTIDE SEQUENCE</scope>
</reference>
<organism evidence="3">
    <name type="scientific">Dictyopteris divaricata</name>
    <dbReference type="NCBI Taxonomy" id="156996"/>
    <lineage>
        <taxon>Eukaryota</taxon>
        <taxon>Sar</taxon>
        <taxon>Stramenopiles</taxon>
        <taxon>Ochrophyta</taxon>
        <taxon>PX clade</taxon>
        <taxon>Phaeophyceae</taxon>
        <taxon>Dictyotales</taxon>
        <taxon>Dictyotaceae</taxon>
        <taxon>Dictyopteris</taxon>
    </lineage>
</organism>
<keyword evidence="3" id="KW-0934">Plastid</keyword>
<dbReference type="GO" id="GO:0009099">
    <property type="term" value="P:L-valine biosynthetic process"/>
    <property type="evidence" value="ECO:0007669"/>
    <property type="project" value="UniProtKB-UniRule"/>
</dbReference>
<dbReference type="PROSITE" id="PS51671">
    <property type="entry name" value="ACT"/>
    <property type="match status" value="1"/>
</dbReference>
<dbReference type="RefSeq" id="YP_009455788.1">
    <property type="nucleotide sequence ID" value="NC_036804.1"/>
</dbReference>
<comment type="subunit">
    <text evidence="1">Dimer of large and small chains.</text>
</comment>
<dbReference type="EC" id="2.2.1.6" evidence="1"/>
<evidence type="ECO:0000259" key="2">
    <source>
        <dbReference type="PROSITE" id="PS51671"/>
    </source>
</evidence>
<geneLocation type="chloroplast" evidence="3"/>
<comment type="catalytic activity">
    <reaction evidence="1">
        <text>2 pyruvate + H(+) = (2S)-2-acetolactate + CO2</text>
        <dbReference type="Rhea" id="RHEA:25249"/>
        <dbReference type="ChEBI" id="CHEBI:15361"/>
        <dbReference type="ChEBI" id="CHEBI:15378"/>
        <dbReference type="ChEBI" id="CHEBI:16526"/>
        <dbReference type="ChEBI" id="CHEBI:58476"/>
        <dbReference type="EC" id="2.2.1.6"/>
    </reaction>
</comment>
<comment type="pathway">
    <text evidence="1">Amino-acid biosynthesis; L-isoleucine biosynthesis; L-isoleucine from 2-oxobutanoate: step 1/4.</text>
</comment>
<feature type="domain" description="ACT" evidence="2">
    <location>
        <begin position="8"/>
        <end position="86"/>
    </location>
</feature>
<dbReference type="Pfam" id="PF10369">
    <property type="entry name" value="ALS_ss_C"/>
    <property type="match status" value="1"/>
</dbReference>
<dbReference type="UniPathway" id="UPA00049">
    <property type="reaction ID" value="UER00059"/>
</dbReference>
<name>A0A2I4Q2Z5_9PHAE</name>
<comment type="similarity">
    <text evidence="1">Belongs to the acetolactate synthase small subunit family.</text>
</comment>
<dbReference type="PANTHER" id="PTHR30239:SF0">
    <property type="entry name" value="ACETOLACTATE SYNTHASE SMALL SUBUNIT 1, CHLOROPLASTIC"/>
    <property type="match status" value="1"/>
</dbReference>
<dbReference type="PANTHER" id="PTHR30239">
    <property type="entry name" value="ACETOLACTATE SYNTHASE SMALL SUBUNIT"/>
    <property type="match status" value="1"/>
</dbReference>
<dbReference type="InterPro" id="IPR045865">
    <property type="entry name" value="ACT-like_dom_sf"/>
</dbReference>
<keyword evidence="1" id="KW-0028">Amino-acid biosynthesis</keyword>
<gene>
    <name evidence="3" type="primary">ilvH</name>
</gene>
<comment type="function">
    <text evidence="1">Catalyzes the conversion of 2 pyruvate molecules into acetolactate in the first common step of the biosynthetic pathway of the branched-amino acids such as leucine, isoleucine, and valine.</text>
</comment>
<dbReference type="InterPro" id="IPR002912">
    <property type="entry name" value="ACT_dom"/>
</dbReference>
<keyword evidence="3" id="KW-0150">Chloroplast</keyword>
<dbReference type="Gene3D" id="3.30.70.260">
    <property type="match status" value="1"/>
</dbReference>
<protein>
    <recommendedName>
        <fullName evidence="1">Acetolactate synthase small subunit</fullName>
        <shortName evidence="1">AHAS</shortName>
        <shortName evidence="1">ALS</shortName>
        <ecNumber evidence="1">2.2.1.6</ecNumber>
    </recommendedName>
    <alternativeName>
        <fullName evidence="1">Acetohydroxy-acid synthase small subunit</fullName>
    </alternativeName>
</protein>
<dbReference type="Gene3D" id="3.30.70.1150">
    <property type="entry name" value="ACT-like. Chain A, domain 2"/>
    <property type="match status" value="1"/>
</dbReference>
<dbReference type="NCBIfam" id="TIGR00119">
    <property type="entry name" value="acolac_sm"/>
    <property type="match status" value="1"/>
</dbReference>
<dbReference type="GO" id="GO:0005829">
    <property type="term" value="C:cytosol"/>
    <property type="evidence" value="ECO:0007669"/>
    <property type="project" value="TreeGrafter"/>
</dbReference>
<dbReference type="UniPathway" id="UPA00047">
    <property type="reaction ID" value="UER00055"/>
</dbReference>
<sequence>MKNGRTRTLSILIENDPGVLLRIISLITRRRFDLQTITIGNCENRNYRRLIICLKDEQQGSDQSTLQLLKQLKKLINIIDVTDISYLPALERELILIKLQVTNEERQEILKLATIHKFNTIDITPTTISLEIIGDSLKIQTIEIILRNFEVLESIRTGKIALTQESSFHLNTVLAGPDENKLL</sequence>
<dbReference type="InterPro" id="IPR054480">
    <property type="entry name" value="AHAS_small-like_ACT"/>
</dbReference>